<dbReference type="RefSeq" id="WP_407287965.1">
    <property type="nucleotide sequence ID" value="NZ_CP147982.1"/>
</dbReference>
<dbReference type="Pfam" id="PF01435">
    <property type="entry name" value="Peptidase_M48"/>
    <property type="match status" value="1"/>
</dbReference>
<keyword evidence="10" id="KW-1185">Reference proteome</keyword>
<feature type="domain" description="Peptidase M48" evidence="8">
    <location>
        <begin position="129"/>
        <end position="184"/>
    </location>
</feature>
<sequence length="330" mass="34012">MIVAVWIPLLVPLIAVPAARRLAESLPPRTAAWLLAGCSLALAGCTIVALGLLLAAGALRLPPVAALGHLSLPLLGGDPAVSIPAACLAGGLLVLCAIAVTVRARRHRAELRTARRATDAHPVRGDLCVLPDPAPDAYALPGRPGRVVVTDGMLRALEPAEREALLAHERAHLAGRHHLFLLTAALAAACHPLLRSLRSPLGYALERWADESAASQVGDRRVTARAIGRAALAARPHAPAPYRPRTALAATAGPVPRRVAALLAPGRTPGHPPIRTGLRGRRLIAAALLICVALSASAALDAAADLHETVEVAQAQSAQGQSAQGQSAAR</sequence>
<comment type="cofactor">
    <cofactor evidence="6">
        <name>Zn(2+)</name>
        <dbReference type="ChEBI" id="CHEBI:29105"/>
    </cofactor>
    <text evidence="6">Binds 1 zinc ion per subunit.</text>
</comment>
<dbReference type="EMBL" id="CP147982">
    <property type="protein sequence ID" value="WXK79601.1"/>
    <property type="molecule type" value="Genomic_DNA"/>
</dbReference>
<evidence type="ECO:0000256" key="5">
    <source>
        <dbReference type="ARBA" id="ARBA00023049"/>
    </source>
</evidence>
<evidence type="ECO:0000259" key="8">
    <source>
        <dbReference type="Pfam" id="PF01435"/>
    </source>
</evidence>
<dbReference type="CDD" id="cd07326">
    <property type="entry name" value="M56_BlaR1_MecR1_like"/>
    <property type="match status" value="1"/>
</dbReference>
<evidence type="ECO:0000256" key="7">
    <source>
        <dbReference type="SAM" id="Phobius"/>
    </source>
</evidence>
<evidence type="ECO:0000256" key="3">
    <source>
        <dbReference type="ARBA" id="ARBA00022801"/>
    </source>
</evidence>
<evidence type="ECO:0000256" key="4">
    <source>
        <dbReference type="ARBA" id="ARBA00022833"/>
    </source>
</evidence>
<keyword evidence="4 6" id="KW-0862">Zinc</keyword>
<dbReference type="Proteomes" id="UP001626628">
    <property type="component" value="Chromosome"/>
</dbReference>
<organism evidence="9 10">
    <name type="scientific">Streptomyces sirii</name>
    <dbReference type="NCBI Taxonomy" id="3127701"/>
    <lineage>
        <taxon>Bacteria</taxon>
        <taxon>Bacillati</taxon>
        <taxon>Actinomycetota</taxon>
        <taxon>Actinomycetes</taxon>
        <taxon>Kitasatosporales</taxon>
        <taxon>Streptomycetaceae</taxon>
        <taxon>Streptomyces</taxon>
    </lineage>
</organism>
<proteinExistence type="inferred from homology"/>
<evidence type="ECO:0000256" key="2">
    <source>
        <dbReference type="ARBA" id="ARBA00022723"/>
    </source>
</evidence>
<evidence type="ECO:0000256" key="1">
    <source>
        <dbReference type="ARBA" id="ARBA00022670"/>
    </source>
</evidence>
<evidence type="ECO:0000313" key="10">
    <source>
        <dbReference type="Proteomes" id="UP001626628"/>
    </source>
</evidence>
<dbReference type="InterPro" id="IPR052173">
    <property type="entry name" value="Beta-lactam_resp_regulator"/>
</dbReference>
<evidence type="ECO:0000313" key="9">
    <source>
        <dbReference type="EMBL" id="WXK79601.1"/>
    </source>
</evidence>
<keyword evidence="5 6" id="KW-0482">Metalloprotease</keyword>
<keyword evidence="7" id="KW-1133">Transmembrane helix</keyword>
<keyword evidence="1 6" id="KW-0645">Protease</keyword>
<gene>
    <name evidence="9" type="ORF">WAB15_28360</name>
</gene>
<accession>A0ABZ2QSR0</accession>
<keyword evidence="2" id="KW-0479">Metal-binding</keyword>
<keyword evidence="7" id="KW-0472">Membrane</keyword>
<dbReference type="InterPro" id="IPR001915">
    <property type="entry name" value="Peptidase_M48"/>
</dbReference>
<comment type="similarity">
    <text evidence="6">Belongs to the peptidase M48 family.</text>
</comment>
<feature type="transmembrane region" description="Helical" evidence="7">
    <location>
        <begin position="283"/>
        <end position="300"/>
    </location>
</feature>
<dbReference type="Gene3D" id="3.30.2010.10">
    <property type="entry name" value="Metalloproteases ('zincins'), catalytic domain"/>
    <property type="match status" value="1"/>
</dbReference>
<keyword evidence="3 6" id="KW-0378">Hydrolase</keyword>
<evidence type="ECO:0000256" key="6">
    <source>
        <dbReference type="RuleBase" id="RU003983"/>
    </source>
</evidence>
<feature type="transmembrane region" description="Helical" evidence="7">
    <location>
        <begin position="33"/>
        <end position="54"/>
    </location>
</feature>
<name>A0ABZ2QSR0_9ACTN</name>
<reference evidence="9 10" key="1">
    <citation type="submission" date="2024-03" db="EMBL/GenBank/DDBJ databases">
        <title>The complete genome of Streptomyces sirii sp.nov.</title>
        <authorList>
            <person name="Zakalyukina Y.V."/>
            <person name="Belik A.R."/>
            <person name="Biryukov M.V."/>
            <person name="Baturina O.A."/>
            <person name="Kabilov M.R."/>
        </authorList>
    </citation>
    <scope>NUCLEOTIDE SEQUENCE [LARGE SCALE GENOMIC DNA]</scope>
    <source>
        <strain evidence="9 10">BP-8</strain>
    </source>
</reference>
<feature type="transmembrane region" description="Helical" evidence="7">
    <location>
        <begin position="83"/>
        <end position="102"/>
    </location>
</feature>
<dbReference type="PANTHER" id="PTHR34978">
    <property type="entry name" value="POSSIBLE SENSOR-TRANSDUCER PROTEIN BLAR"/>
    <property type="match status" value="1"/>
</dbReference>
<keyword evidence="7" id="KW-0812">Transmembrane</keyword>
<protein>
    <submittedName>
        <fullName evidence="9">M56 family metallopeptidase</fullName>
    </submittedName>
</protein>
<dbReference type="PANTHER" id="PTHR34978:SF3">
    <property type="entry name" value="SLR0241 PROTEIN"/>
    <property type="match status" value="1"/>
</dbReference>